<feature type="transmembrane region" description="Helical" evidence="10">
    <location>
        <begin position="195"/>
        <end position="216"/>
    </location>
</feature>
<evidence type="ECO:0000256" key="5">
    <source>
        <dbReference type="ARBA" id="ARBA00022679"/>
    </source>
</evidence>
<dbReference type="AlphaFoldDB" id="A0A915MCH7"/>
<evidence type="ECO:0000256" key="4">
    <source>
        <dbReference type="ARBA" id="ARBA00022664"/>
    </source>
</evidence>
<comment type="catalytic activity">
    <reaction evidence="9">
        <text>RNA(n) + ATP = RNA(n)-3'-adenine ribonucleotide + diphosphate</text>
        <dbReference type="Rhea" id="RHEA:11332"/>
        <dbReference type="Rhea" id="RHEA-COMP:14527"/>
        <dbReference type="Rhea" id="RHEA-COMP:17347"/>
        <dbReference type="ChEBI" id="CHEBI:30616"/>
        <dbReference type="ChEBI" id="CHEBI:33019"/>
        <dbReference type="ChEBI" id="CHEBI:140395"/>
        <dbReference type="ChEBI" id="CHEBI:173115"/>
        <dbReference type="EC" id="2.7.7.19"/>
    </reaction>
</comment>
<evidence type="ECO:0000256" key="8">
    <source>
        <dbReference type="ARBA" id="ARBA00023242"/>
    </source>
</evidence>
<dbReference type="GO" id="GO:0005524">
    <property type="term" value="F:ATP binding"/>
    <property type="evidence" value="ECO:0007669"/>
    <property type="project" value="UniProtKB-KW"/>
</dbReference>
<dbReference type="Proteomes" id="UP000887561">
    <property type="component" value="Unplaced"/>
</dbReference>
<organism evidence="12 13">
    <name type="scientific">Meloidogyne javanica</name>
    <name type="common">Root-knot nematode worm</name>
    <dbReference type="NCBI Taxonomy" id="6303"/>
    <lineage>
        <taxon>Eukaryota</taxon>
        <taxon>Metazoa</taxon>
        <taxon>Ecdysozoa</taxon>
        <taxon>Nematoda</taxon>
        <taxon>Chromadorea</taxon>
        <taxon>Rhabditida</taxon>
        <taxon>Tylenchina</taxon>
        <taxon>Tylenchomorpha</taxon>
        <taxon>Tylenchoidea</taxon>
        <taxon>Meloidogynidae</taxon>
        <taxon>Meloidogyninae</taxon>
        <taxon>Meloidogyne</taxon>
        <taxon>Meloidogyne incognita group</taxon>
    </lineage>
</organism>
<dbReference type="GO" id="GO:0005634">
    <property type="term" value="C:nucleus"/>
    <property type="evidence" value="ECO:0007669"/>
    <property type="project" value="UniProtKB-SubCell"/>
</dbReference>
<evidence type="ECO:0000256" key="1">
    <source>
        <dbReference type="ARBA" id="ARBA00004123"/>
    </source>
</evidence>
<sequence>MIYIKGFSMIVGGSILLDTATDNSDIDIIFLIPSLNFCDNVEGQSRNDLIFGNNENSFYFYLAKELEKEYSRNLNFDFDLFNINSIANARVPLIELVIEGHEMDIMFAQLPVTSIPAELKLSEHNNKEVIKENIYILNELIKRMDNLNDSEHFQCYRMSYRTKFSLINPEREEMFTNLLRVVKQWAIARQIYSNIFGYLSGTILLIMTAKICLLYPNGNLLFLLRQFFLIYSIWPWPIPLILDSLVNSNNTLQNWNLKNLLPSEYHDGDKMPIITSLFPNQNAAYNVNKYTLNIIKVEINRECTSIKDINDENQKEFSPVSPPNCGQLKTRVRTLLYRWVEKTVIPTKNKQTIILKDRLNNYHALSGFSRKRRMNNKNLQMLRVIWLVGLNFKEDSCSSIPNSINQFISTLNFHMGKINNKNGFNNHSLYGIYSNHFELENM</sequence>
<comment type="similarity">
    <text evidence="2">Belongs to the poly(A) polymerase family.</text>
</comment>
<evidence type="ECO:0000256" key="7">
    <source>
        <dbReference type="ARBA" id="ARBA00022840"/>
    </source>
</evidence>
<evidence type="ECO:0000256" key="3">
    <source>
        <dbReference type="ARBA" id="ARBA00012388"/>
    </source>
</evidence>
<feature type="domain" description="Poly(A) polymerase central" evidence="11">
    <location>
        <begin position="175"/>
        <end position="314"/>
    </location>
</feature>
<evidence type="ECO:0000313" key="12">
    <source>
        <dbReference type="Proteomes" id="UP000887561"/>
    </source>
</evidence>
<dbReference type="Gene3D" id="1.10.1410.10">
    <property type="match status" value="1"/>
</dbReference>
<dbReference type="GO" id="GO:0006397">
    <property type="term" value="P:mRNA processing"/>
    <property type="evidence" value="ECO:0007669"/>
    <property type="project" value="UniProtKB-KW"/>
</dbReference>
<keyword evidence="12" id="KW-1185">Reference proteome</keyword>
<keyword evidence="6" id="KW-0547">Nucleotide-binding</keyword>
<dbReference type="PANTHER" id="PTHR10682:SF10">
    <property type="entry name" value="POLYNUCLEOTIDE ADENYLYLTRANSFERASE"/>
    <property type="match status" value="1"/>
</dbReference>
<dbReference type="PANTHER" id="PTHR10682">
    <property type="entry name" value="POLY A POLYMERASE"/>
    <property type="match status" value="1"/>
</dbReference>
<keyword evidence="5" id="KW-0808">Transferase</keyword>
<evidence type="ECO:0000256" key="10">
    <source>
        <dbReference type="SAM" id="Phobius"/>
    </source>
</evidence>
<keyword evidence="8" id="KW-0539">Nucleus</keyword>
<protein>
    <recommendedName>
        <fullName evidence="3">polynucleotide adenylyltransferase</fullName>
        <ecNumber evidence="3">2.7.7.19</ecNumber>
    </recommendedName>
</protein>
<dbReference type="WBParaSite" id="scaffold34598_cov306.g21448">
    <property type="protein sequence ID" value="scaffold34598_cov306.g21448"/>
    <property type="gene ID" value="scaffold34598_cov306.g21448"/>
</dbReference>
<proteinExistence type="inferred from homology"/>
<dbReference type="SUPFAM" id="SSF81631">
    <property type="entry name" value="PAP/OAS1 substrate-binding domain"/>
    <property type="match status" value="1"/>
</dbReference>
<evidence type="ECO:0000313" key="13">
    <source>
        <dbReference type="WBParaSite" id="scaffold34598_cov306.g21448"/>
    </source>
</evidence>
<keyword evidence="10" id="KW-1133">Transmembrane helix</keyword>
<name>A0A915MCH7_MELJA</name>
<evidence type="ECO:0000256" key="9">
    <source>
        <dbReference type="ARBA" id="ARBA00048830"/>
    </source>
</evidence>
<dbReference type="InterPro" id="IPR043519">
    <property type="entry name" value="NT_sf"/>
</dbReference>
<dbReference type="Gene3D" id="3.30.460.10">
    <property type="entry name" value="Beta Polymerase, domain 2"/>
    <property type="match status" value="1"/>
</dbReference>
<keyword evidence="7" id="KW-0067">ATP-binding</keyword>
<accession>A0A915MCH7</accession>
<evidence type="ECO:0000256" key="6">
    <source>
        <dbReference type="ARBA" id="ARBA00022741"/>
    </source>
</evidence>
<dbReference type="InterPro" id="IPR007012">
    <property type="entry name" value="PolA_pol_cen_dom"/>
</dbReference>
<dbReference type="EC" id="2.7.7.19" evidence="3"/>
<dbReference type="Pfam" id="PF04928">
    <property type="entry name" value="PAP_central"/>
    <property type="match status" value="1"/>
</dbReference>
<keyword evidence="10" id="KW-0472">Membrane</keyword>
<dbReference type="SUPFAM" id="SSF81301">
    <property type="entry name" value="Nucleotidyltransferase"/>
    <property type="match status" value="1"/>
</dbReference>
<dbReference type="GO" id="GO:1990817">
    <property type="term" value="F:poly(A) RNA polymerase activity"/>
    <property type="evidence" value="ECO:0007669"/>
    <property type="project" value="UniProtKB-EC"/>
</dbReference>
<keyword evidence="4" id="KW-0507">mRNA processing</keyword>
<evidence type="ECO:0000256" key="2">
    <source>
        <dbReference type="ARBA" id="ARBA00010912"/>
    </source>
</evidence>
<reference evidence="13" key="1">
    <citation type="submission" date="2022-11" db="UniProtKB">
        <authorList>
            <consortium name="WormBaseParasite"/>
        </authorList>
    </citation>
    <scope>IDENTIFICATION</scope>
</reference>
<keyword evidence="10" id="KW-0812">Transmembrane</keyword>
<evidence type="ECO:0000259" key="11">
    <source>
        <dbReference type="Pfam" id="PF04928"/>
    </source>
</evidence>
<comment type="subcellular location">
    <subcellularLocation>
        <location evidence="1">Nucleus</location>
    </subcellularLocation>
</comment>